<dbReference type="InterPro" id="IPR043129">
    <property type="entry name" value="ATPase_NBD"/>
</dbReference>
<proteinExistence type="inferred from homology"/>
<name>A0A9K3CVY5_9EUKA</name>
<accession>A0A9K3CVY5</accession>
<reference evidence="2 3" key="1">
    <citation type="journal article" date="2018" name="PLoS ONE">
        <title>The draft genome of Kipferlia bialata reveals reductive genome evolution in fornicate parasites.</title>
        <authorList>
            <person name="Tanifuji G."/>
            <person name="Takabayashi S."/>
            <person name="Kume K."/>
            <person name="Takagi M."/>
            <person name="Nakayama T."/>
            <person name="Kamikawa R."/>
            <person name="Inagaki Y."/>
            <person name="Hashimoto T."/>
        </authorList>
    </citation>
    <scope>NUCLEOTIDE SEQUENCE [LARGE SCALE GENOMIC DNA]</scope>
    <source>
        <strain evidence="2">NY0173</strain>
    </source>
</reference>
<dbReference type="EMBL" id="BDIP01001253">
    <property type="protein sequence ID" value="GIQ83972.1"/>
    <property type="molecule type" value="Genomic_DNA"/>
</dbReference>
<gene>
    <name evidence="2" type="ORF">KIPB_005380</name>
</gene>
<dbReference type="SUPFAM" id="SSF53067">
    <property type="entry name" value="Actin-like ATPase domain"/>
    <property type="match status" value="2"/>
</dbReference>
<evidence type="ECO:0000313" key="3">
    <source>
        <dbReference type="Proteomes" id="UP000265618"/>
    </source>
</evidence>
<evidence type="ECO:0000256" key="1">
    <source>
        <dbReference type="RuleBase" id="RU000487"/>
    </source>
</evidence>
<organism evidence="2 3">
    <name type="scientific">Kipferlia bialata</name>
    <dbReference type="NCBI Taxonomy" id="797122"/>
    <lineage>
        <taxon>Eukaryota</taxon>
        <taxon>Metamonada</taxon>
        <taxon>Carpediemonas-like organisms</taxon>
        <taxon>Kipferlia</taxon>
    </lineage>
</organism>
<dbReference type="OrthoDB" id="5132116at2759"/>
<dbReference type="Pfam" id="PF00022">
    <property type="entry name" value="Actin"/>
    <property type="match status" value="1"/>
</dbReference>
<dbReference type="Gene3D" id="3.90.640.10">
    <property type="entry name" value="Actin, Chain A, domain 4"/>
    <property type="match status" value="1"/>
</dbReference>
<dbReference type="InterPro" id="IPR004000">
    <property type="entry name" value="Actin"/>
</dbReference>
<dbReference type="SMART" id="SM00268">
    <property type="entry name" value="ACTIN"/>
    <property type="match status" value="1"/>
</dbReference>
<comment type="caution">
    <text evidence="2">The sequence shown here is derived from an EMBL/GenBank/DDBJ whole genome shotgun (WGS) entry which is preliminary data.</text>
</comment>
<evidence type="ECO:0000313" key="2">
    <source>
        <dbReference type="EMBL" id="GIQ83972.1"/>
    </source>
</evidence>
<comment type="similarity">
    <text evidence="1">Belongs to the actin family.</text>
</comment>
<dbReference type="AlphaFoldDB" id="A0A9K3CVY5"/>
<sequence length="530" mass="56822">MDSGVSALVFDFGSRYVKAGWAGESAPSVFMPSAVGYRKSLATQSDPTSGDVDMHAAEDIAIDGTTDVKPEASTGLVQRPGPLSQQPLTLYEEDMVDREWKKKSSPWYMGAEKLYRPVPDGDIRHPIQGGVVHDWEALEALWRHVYDRELQVDPSSHPVLVAQSLHAPVQDTRRMARFLFETLNVPAVYFAPSPVLSAFASATHTALVLDVGAGHSSATPVVDGVALRRRSIHSTTMCGGLLEDALAVQLRRRVLQAHGNLPVPADPSHIILPRFAVRHQRVSYTGVAGTADATVPVTDTDVLSGISPSVLRLCEQYTVSDVMACCLEVSETALNLPPVPDDRGVAVGVGPSEYQLPDCTTIHMGVERLAVPEVLFHPATIHPLSDAPGLGVTDLMMRAVARVAQPTPTPAALTHGGETHTSIHGMAHAALTMCNDQTQRDLLGCVVPVGGVTNITGFNTRLKAELEGSEALTYRIKVHTSPMSGIRAHRGNAPMIGGGIVSSLSAFGNMWVTKAQYQEKGDSIDWTQPL</sequence>
<dbReference type="Proteomes" id="UP000265618">
    <property type="component" value="Unassembled WGS sequence"/>
</dbReference>
<protein>
    <submittedName>
        <fullName evidence="2">Actin family protein</fullName>
    </submittedName>
</protein>
<dbReference type="PANTHER" id="PTHR11937">
    <property type="entry name" value="ACTIN"/>
    <property type="match status" value="1"/>
</dbReference>
<keyword evidence="3" id="KW-1185">Reference proteome</keyword>
<dbReference type="Gene3D" id="3.30.420.40">
    <property type="match status" value="2"/>
</dbReference>